<dbReference type="GeneID" id="92516747"/>
<dbReference type="KEGG" id="lmat:92516747"/>
<name>A0A836HTU3_9TRYP</name>
<evidence type="ECO:0000313" key="2">
    <source>
        <dbReference type="EMBL" id="KAG5482800.1"/>
    </source>
</evidence>
<dbReference type="AlphaFoldDB" id="A0A836HTU3"/>
<dbReference type="EMBL" id="JAFEUZ010000015">
    <property type="protein sequence ID" value="KAG5482800.1"/>
    <property type="molecule type" value="Genomic_DNA"/>
</dbReference>
<proteinExistence type="predicted"/>
<protein>
    <submittedName>
        <fullName evidence="2">Uncharacterized protein</fullName>
    </submittedName>
</protein>
<keyword evidence="3" id="KW-1185">Reference proteome</keyword>
<dbReference type="RefSeq" id="XP_067179906.1">
    <property type="nucleotide sequence ID" value="XM_067324235.1"/>
</dbReference>
<reference evidence="3" key="1">
    <citation type="journal article" date="2021" name="Microbiol. Resour. Announc.">
        <title>LGAAP: Leishmaniinae Genome Assembly and Annotation Pipeline.</title>
        <authorList>
            <person name="Almutairi H."/>
            <person name="Urbaniak M.D."/>
            <person name="Bates M.D."/>
            <person name="Jariyapan N."/>
            <person name="Kwakye-Nuako G."/>
            <person name="Thomaz-Soccol V."/>
            <person name="Al-Salem W.S."/>
            <person name="Dillon R.J."/>
            <person name="Bates P.A."/>
            <person name="Gatherer D."/>
        </authorList>
    </citation>
    <scope>NUCLEOTIDE SEQUENCE [LARGE SCALE GENOMIC DNA]</scope>
</reference>
<accession>A0A836HTU3</accession>
<evidence type="ECO:0000313" key="3">
    <source>
        <dbReference type="Proteomes" id="UP000673552"/>
    </source>
</evidence>
<evidence type="ECO:0000256" key="1">
    <source>
        <dbReference type="SAM" id="MobiDB-lite"/>
    </source>
</evidence>
<feature type="region of interest" description="Disordered" evidence="1">
    <location>
        <begin position="1"/>
        <end position="55"/>
    </location>
</feature>
<organism evidence="2 3">
    <name type="scientific">Leishmania martiniquensis</name>
    <dbReference type="NCBI Taxonomy" id="1580590"/>
    <lineage>
        <taxon>Eukaryota</taxon>
        <taxon>Discoba</taxon>
        <taxon>Euglenozoa</taxon>
        <taxon>Kinetoplastea</taxon>
        <taxon>Metakinetoplastina</taxon>
        <taxon>Trypanosomatida</taxon>
        <taxon>Trypanosomatidae</taxon>
        <taxon>Leishmaniinae</taxon>
        <taxon>Leishmania</taxon>
    </lineage>
</organism>
<comment type="caution">
    <text evidence="2">The sequence shown here is derived from an EMBL/GenBank/DDBJ whole genome shotgun (WGS) entry which is preliminary data.</text>
</comment>
<dbReference type="OrthoDB" id="267464at2759"/>
<sequence>MSASSPNDGRPTALPSLPEQAALSPVATPAGVAGESTLGADIASAKGDSPPSERHAMSFEEFRRHYVASRRSNYLSSHGKGMPAHGTDGPDELADEVTEQLDAVGVRRRRIVSASNDTRSAQTAATAAASTPPLAAQAPPALLARVARSIGLFVSWLADRIMRNRAHYLQLLLVFFVLYVHVKLDSAHLVCLILLYVVVKGTQALLQNFHIGHETGTTGAPSLLGRLFKPEGHAGPVSKLRKIGYVVAKCVEAFLLSFFPMYSLEHLERELGTDGIVG</sequence>
<reference evidence="3" key="2">
    <citation type="journal article" date="2021" name="Sci. Data">
        <title>Chromosome-scale genome sequencing, assembly and annotation of six genomes from subfamily Leishmaniinae.</title>
        <authorList>
            <person name="Almutairi H."/>
            <person name="Urbaniak M.D."/>
            <person name="Bates M.D."/>
            <person name="Jariyapan N."/>
            <person name="Kwakye-Nuako G."/>
            <person name="Thomaz Soccol V."/>
            <person name="Al-Salem W.S."/>
            <person name="Dillon R.J."/>
            <person name="Bates P.A."/>
            <person name="Gatherer D."/>
        </authorList>
    </citation>
    <scope>NUCLEOTIDE SEQUENCE [LARGE SCALE GENOMIC DNA]</scope>
</reference>
<dbReference type="Proteomes" id="UP000673552">
    <property type="component" value="Unassembled WGS sequence"/>
</dbReference>
<gene>
    <name evidence="2" type="ORF">LSCM1_06830</name>
</gene>